<evidence type="ECO:0000313" key="3">
    <source>
        <dbReference type="Proteomes" id="UP000248897"/>
    </source>
</evidence>
<organism evidence="2 3">
    <name type="scientific">Serratia plymuthica</name>
    <dbReference type="NCBI Taxonomy" id="82996"/>
    <lineage>
        <taxon>Bacteria</taxon>
        <taxon>Pseudomonadati</taxon>
        <taxon>Pseudomonadota</taxon>
        <taxon>Gammaproteobacteria</taxon>
        <taxon>Enterobacterales</taxon>
        <taxon>Yersiniaceae</taxon>
        <taxon>Serratia</taxon>
    </lineage>
</organism>
<dbReference type="AlphaFoldDB" id="A0A2X4VB59"/>
<accession>A0A2X4VB59</accession>
<dbReference type="Proteomes" id="UP000594967">
    <property type="component" value="Chromosome"/>
</dbReference>
<dbReference type="STRING" id="82996.ADP72_18300"/>
<evidence type="ECO:0000313" key="4">
    <source>
        <dbReference type="Proteomes" id="UP000594967"/>
    </source>
</evidence>
<protein>
    <submittedName>
        <fullName evidence="2">Uncharacterized protein</fullName>
    </submittedName>
</protein>
<gene>
    <name evidence="1" type="ORF">I6G64_19810</name>
    <name evidence="2" type="ORF">NCTC12961_04213</name>
</gene>
<dbReference type="RefSeq" id="WP_063201331.1">
    <property type="nucleotide sequence ID" value="NZ_CAMITG010000004.1"/>
</dbReference>
<dbReference type="EMBL" id="CP065673">
    <property type="protein sequence ID" value="QPS19800.1"/>
    <property type="molecule type" value="Genomic_DNA"/>
</dbReference>
<dbReference type="Proteomes" id="UP000248897">
    <property type="component" value="Chromosome 1"/>
</dbReference>
<reference evidence="2 3" key="1">
    <citation type="submission" date="2018-06" db="EMBL/GenBank/DDBJ databases">
        <authorList>
            <consortium name="Pathogen Informatics"/>
            <person name="Doyle S."/>
        </authorList>
    </citation>
    <scope>NUCLEOTIDE SEQUENCE [LARGE SCALE GENOMIC DNA]</scope>
    <source>
        <strain evidence="2 3">NCTC12961</strain>
    </source>
</reference>
<dbReference type="EMBL" id="LS483469">
    <property type="protein sequence ID" value="SQI44022.1"/>
    <property type="molecule type" value="Genomic_DNA"/>
</dbReference>
<name>A0A2X4VB59_SERPL</name>
<reference evidence="1 4" key="2">
    <citation type="submission" date="2020-12" db="EMBL/GenBank/DDBJ databases">
        <title>FDA dAtabase for Regulatory Grade micrObial Sequences (FDA-ARGOS): Supporting development and validation of Infectious Disease Dx tests.</title>
        <authorList>
            <person name="Sproer C."/>
            <person name="Gronow S."/>
            <person name="Severitt S."/>
            <person name="Schroder I."/>
            <person name="Tallon L."/>
            <person name="Sadzewicz L."/>
            <person name="Zhao X."/>
            <person name="Boylan J."/>
            <person name="Ott S."/>
            <person name="Bowen H."/>
            <person name="Vavikolanu K."/>
            <person name="Mehta A."/>
            <person name="Aluvathingal J."/>
            <person name="Nadendla S."/>
            <person name="Lowell S."/>
            <person name="Myers T."/>
            <person name="Yan Y."/>
            <person name="Sichtig H."/>
        </authorList>
    </citation>
    <scope>NUCLEOTIDE SEQUENCE [LARGE SCALE GENOMIC DNA]</scope>
    <source>
        <strain evidence="1 4">FDAARGOS_907</strain>
    </source>
</reference>
<sequence>MDVNVHNYQISCENQFTLTVQISRYAWGYPLITLYDNGDFSVVKSTKWMRLSNQMPVEVITFANNYAVAWDNSRKHIYYSKAGRLYNCALDFSYPPKKWR</sequence>
<evidence type="ECO:0000313" key="2">
    <source>
        <dbReference type="EMBL" id="SQI44022.1"/>
    </source>
</evidence>
<evidence type="ECO:0000313" key="1">
    <source>
        <dbReference type="EMBL" id="QPS19800.1"/>
    </source>
</evidence>
<proteinExistence type="predicted"/>
<keyword evidence="4" id="KW-1185">Reference proteome</keyword>